<dbReference type="EnsemblPlants" id="Kaladp0045s0367.1.v1.1">
    <property type="protein sequence ID" value="Kaladp0045s0367.1.v1.1"/>
    <property type="gene ID" value="Kaladp0045s0367.v1.1"/>
</dbReference>
<accession>A0A7N0TUV5</accession>
<dbReference type="PANTHER" id="PTHR12917">
    <property type="entry name" value="ASPARTYL PROTEASE DDI-RELATED"/>
    <property type="match status" value="1"/>
</dbReference>
<evidence type="ECO:0000313" key="2">
    <source>
        <dbReference type="Proteomes" id="UP000594263"/>
    </source>
</evidence>
<dbReference type="Gene3D" id="2.40.70.10">
    <property type="entry name" value="Acid Proteases"/>
    <property type="match status" value="1"/>
</dbReference>
<evidence type="ECO:0000313" key="1">
    <source>
        <dbReference type="EnsemblPlants" id="Kaladp0045s0367.1.v1.1"/>
    </source>
</evidence>
<protein>
    <submittedName>
        <fullName evidence="1">Uncharacterized protein</fullName>
    </submittedName>
</protein>
<proteinExistence type="predicted"/>
<organism evidence="1 2">
    <name type="scientific">Kalanchoe fedtschenkoi</name>
    <name type="common">Lavender scallops</name>
    <name type="synonym">South American air plant</name>
    <dbReference type="NCBI Taxonomy" id="63787"/>
    <lineage>
        <taxon>Eukaryota</taxon>
        <taxon>Viridiplantae</taxon>
        <taxon>Streptophyta</taxon>
        <taxon>Embryophyta</taxon>
        <taxon>Tracheophyta</taxon>
        <taxon>Spermatophyta</taxon>
        <taxon>Magnoliopsida</taxon>
        <taxon>eudicotyledons</taxon>
        <taxon>Gunneridae</taxon>
        <taxon>Pentapetalae</taxon>
        <taxon>Saxifragales</taxon>
        <taxon>Crassulaceae</taxon>
        <taxon>Kalanchoe</taxon>
    </lineage>
</organism>
<dbReference type="Gramene" id="Kaladp0045s0367.1.v1.1">
    <property type="protein sequence ID" value="Kaladp0045s0367.1.v1.1"/>
    <property type="gene ID" value="Kaladp0045s0367.v1.1"/>
</dbReference>
<sequence length="316" mass="34789">MVSITRQIDSILATQDESCNAHEELHGKVIELNENTKKAISVLNNELKELLFKVNLLTRVVNNTPTTREFGNLRVSEPDPMVASEVDKKFYFLEGLKPWAKTELNRQNTLDLTSAISAVERLTGGCSNDKKPRVECFLCSGSHRVAECPHKGALSALQKQSNSQKDSGRDGGDAENSLQIGALHLLSTLEKKATTSKTQTSRTLMYVDLEVNEKLTRAMIDSGATHNFVNGPEAARLGLSVEKDISTLKAVNSQARPVSGVASHVQIKIGERKGPLNFNVVALYDFEVILGMEFLRQARVVPIPFVDSLLFMGDRP</sequence>
<keyword evidence="2" id="KW-1185">Reference proteome</keyword>
<dbReference type="OMA" id="SHIWEAS"/>
<dbReference type="AlphaFoldDB" id="A0A7N0TUV5"/>
<name>A0A7N0TUV5_KALFE</name>
<dbReference type="SUPFAM" id="SSF50630">
    <property type="entry name" value="Acid proteases"/>
    <property type="match status" value="1"/>
</dbReference>
<dbReference type="InterPro" id="IPR021109">
    <property type="entry name" value="Peptidase_aspartic_dom_sf"/>
</dbReference>
<reference evidence="1" key="1">
    <citation type="submission" date="2021-01" db="UniProtKB">
        <authorList>
            <consortium name="EnsemblPlants"/>
        </authorList>
    </citation>
    <scope>IDENTIFICATION</scope>
</reference>
<dbReference type="Proteomes" id="UP000594263">
    <property type="component" value="Unplaced"/>
</dbReference>
<dbReference type="CDD" id="cd00303">
    <property type="entry name" value="retropepsin_like"/>
    <property type="match status" value="1"/>
</dbReference>
<dbReference type="Pfam" id="PF13975">
    <property type="entry name" value="gag-asp_proteas"/>
    <property type="match status" value="1"/>
</dbReference>
<dbReference type="PANTHER" id="PTHR12917:SF18">
    <property type="entry name" value="DNA DAMAGE-INDUCIBLE PROTEIN 1-LIKE"/>
    <property type="match status" value="1"/>
</dbReference>